<feature type="region of interest" description="Disordered" evidence="1">
    <location>
        <begin position="361"/>
        <end position="381"/>
    </location>
</feature>
<reference evidence="3" key="1">
    <citation type="journal article" date="2023" name="Mol. Phylogenet. Evol.">
        <title>Genome-scale phylogeny and comparative genomics of the fungal order Sordariales.</title>
        <authorList>
            <person name="Hensen N."/>
            <person name="Bonometti L."/>
            <person name="Westerberg I."/>
            <person name="Brannstrom I.O."/>
            <person name="Guillou S."/>
            <person name="Cros-Aarteil S."/>
            <person name="Calhoun S."/>
            <person name="Haridas S."/>
            <person name="Kuo A."/>
            <person name="Mondo S."/>
            <person name="Pangilinan J."/>
            <person name="Riley R."/>
            <person name="LaButti K."/>
            <person name="Andreopoulos B."/>
            <person name="Lipzen A."/>
            <person name="Chen C."/>
            <person name="Yan M."/>
            <person name="Daum C."/>
            <person name="Ng V."/>
            <person name="Clum A."/>
            <person name="Steindorff A."/>
            <person name="Ohm R.A."/>
            <person name="Martin F."/>
            <person name="Silar P."/>
            <person name="Natvig D.O."/>
            <person name="Lalanne C."/>
            <person name="Gautier V."/>
            <person name="Ament-Velasquez S.L."/>
            <person name="Kruys A."/>
            <person name="Hutchinson M.I."/>
            <person name="Powell A.J."/>
            <person name="Barry K."/>
            <person name="Miller A.N."/>
            <person name="Grigoriev I.V."/>
            <person name="Debuchy R."/>
            <person name="Gladieux P."/>
            <person name="Hiltunen Thoren M."/>
            <person name="Johannesson H."/>
        </authorList>
    </citation>
    <scope>NUCLEOTIDE SEQUENCE [LARGE SCALE GENOMIC DNA]</scope>
    <source>
        <strain evidence="3">CBS 340.73</strain>
    </source>
</reference>
<dbReference type="EMBL" id="MU853802">
    <property type="protein sequence ID" value="KAK3940032.1"/>
    <property type="molecule type" value="Genomic_DNA"/>
</dbReference>
<feature type="compositionally biased region" description="Polar residues" evidence="1">
    <location>
        <begin position="57"/>
        <end position="73"/>
    </location>
</feature>
<evidence type="ECO:0000256" key="1">
    <source>
        <dbReference type="SAM" id="MobiDB-lite"/>
    </source>
</evidence>
<gene>
    <name evidence="2" type="ORF">QBC46DRAFT_449936</name>
</gene>
<accession>A0AAN6NA39</accession>
<dbReference type="Proteomes" id="UP001303473">
    <property type="component" value="Unassembled WGS sequence"/>
</dbReference>
<feature type="compositionally biased region" description="Basic and acidic residues" evidence="1">
    <location>
        <begin position="38"/>
        <end position="56"/>
    </location>
</feature>
<evidence type="ECO:0000313" key="3">
    <source>
        <dbReference type="Proteomes" id="UP001303473"/>
    </source>
</evidence>
<feature type="compositionally biased region" description="Polar residues" evidence="1">
    <location>
        <begin position="202"/>
        <end position="226"/>
    </location>
</feature>
<keyword evidence="3" id="KW-1185">Reference proteome</keyword>
<feature type="compositionally biased region" description="Low complexity" evidence="1">
    <location>
        <begin position="79"/>
        <end position="110"/>
    </location>
</feature>
<organism evidence="2 3">
    <name type="scientific">Diplogelasinospora grovesii</name>
    <dbReference type="NCBI Taxonomy" id="303347"/>
    <lineage>
        <taxon>Eukaryota</taxon>
        <taxon>Fungi</taxon>
        <taxon>Dikarya</taxon>
        <taxon>Ascomycota</taxon>
        <taxon>Pezizomycotina</taxon>
        <taxon>Sordariomycetes</taxon>
        <taxon>Sordariomycetidae</taxon>
        <taxon>Sordariales</taxon>
        <taxon>Diplogelasinosporaceae</taxon>
        <taxon>Diplogelasinospora</taxon>
    </lineage>
</organism>
<proteinExistence type="predicted"/>
<sequence>MTNNWRGGGGKAAGRGNRGGGGWRGGRNNSHNTNSHNNSHEPPLDNTDSQHNRYPEDNNSYPPQSNNHFSQAYNYPHDNNSYSQQSNNHSSQASRYPQNNNGYPNQSNNSDRQANSYSQNNSWRQHNNNAPQNNNHKSSSPSGHNHPPQNNNYQPFNNNSQDGFGSQNNNHPLNNNRHPKKNKNSPPKNNTNYRPDVPLYQPQPQRTMSSELAVSQPYSQGATGQHSGADRMLHAFDDLVVSAMRQNPTMSHTGVSHTVNAYHDSPHPRMPNIANTMEAWAQHNGNGMVTGSRDSGSSLGSVRMTTPATTASFASSRGNELPAGMLGPPPHRPRCELWMSRHNPANTPEAREARRRWLEMRGAAQMNMDDNKTDTSEETLS</sequence>
<feature type="compositionally biased region" description="Low complexity" evidence="1">
    <location>
        <begin position="125"/>
        <end position="136"/>
    </location>
</feature>
<feature type="compositionally biased region" description="Polar residues" evidence="1">
    <location>
        <begin position="111"/>
        <end position="124"/>
    </location>
</feature>
<evidence type="ECO:0000313" key="2">
    <source>
        <dbReference type="EMBL" id="KAK3940032.1"/>
    </source>
</evidence>
<feature type="compositionally biased region" description="Gly residues" evidence="1">
    <location>
        <begin position="1"/>
        <end position="25"/>
    </location>
</feature>
<feature type="region of interest" description="Disordered" evidence="1">
    <location>
        <begin position="1"/>
        <end position="227"/>
    </location>
</feature>
<name>A0AAN6NA39_9PEZI</name>
<comment type="caution">
    <text evidence="2">The sequence shown here is derived from an EMBL/GenBank/DDBJ whole genome shotgun (WGS) entry which is preliminary data.</text>
</comment>
<dbReference type="AlphaFoldDB" id="A0AAN6NA39"/>
<protein>
    <submittedName>
        <fullName evidence="2">Uncharacterized protein</fullName>
    </submittedName>
</protein>
<feature type="compositionally biased region" description="Low complexity" evidence="1">
    <location>
        <begin position="145"/>
        <end position="161"/>
    </location>
</feature>
<feature type="compositionally biased region" description="Low complexity" evidence="1">
    <location>
        <begin position="26"/>
        <end position="37"/>
    </location>
</feature>